<dbReference type="InterPro" id="IPR000150">
    <property type="entry name" value="Cof"/>
</dbReference>
<dbReference type="NCBIfam" id="TIGR01484">
    <property type="entry name" value="HAD-SF-IIB"/>
    <property type="match status" value="1"/>
</dbReference>
<evidence type="ECO:0000313" key="6">
    <source>
        <dbReference type="EMBL" id="NYV27754.1"/>
    </source>
</evidence>
<evidence type="ECO:0000256" key="4">
    <source>
        <dbReference type="ARBA" id="ARBA00022842"/>
    </source>
</evidence>
<dbReference type="AlphaFoldDB" id="A0A7Z0T8A5"/>
<evidence type="ECO:0000256" key="1">
    <source>
        <dbReference type="ARBA" id="ARBA00001946"/>
    </source>
</evidence>
<dbReference type="OrthoDB" id="9781413at2"/>
<dbReference type="PANTHER" id="PTHR47267">
    <property type="match status" value="1"/>
</dbReference>
<sequence length="269" mass="30722">MYKAVVTDLDGTLLNSNHEVSEYSKKVIKKFVEKGYKFYIATGRLYASTKEIADSIGVKIPLITVNGTRILDEDGNEVYNNTLDLETVRKIATIDYKSCGEDLLINGYFRNIWLVTDKKAEEYYRKERPDKPYFPNTVSPEEFMSKTFNKMHFIGKHEGLLKLREKIQKEIDADLNVVFVGNNCLEIFNKDANKAKAAEYILNKDGIKLSEAIAFGDSLNDYEMLKEVGKGYVMGNAIYLLKEIAKDLEMVDTNDNDGEAKKIEEIFNL</sequence>
<dbReference type="Pfam" id="PF08282">
    <property type="entry name" value="Hydrolase_3"/>
    <property type="match status" value="1"/>
</dbReference>
<keyword evidence="7" id="KW-1185">Reference proteome</keyword>
<evidence type="ECO:0000256" key="5">
    <source>
        <dbReference type="ARBA" id="ARBA00034778"/>
    </source>
</evidence>
<evidence type="ECO:0000256" key="3">
    <source>
        <dbReference type="ARBA" id="ARBA00022801"/>
    </source>
</evidence>
<dbReference type="SFLD" id="SFLDS00003">
    <property type="entry name" value="Haloacid_Dehalogenase"/>
    <property type="match status" value="1"/>
</dbReference>
<dbReference type="PROSITE" id="PS01229">
    <property type="entry name" value="COF_2"/>
    <property type="match status" value="1"/>
</dbReference>
<evidence type="ECO:0000313" key="7">
    <source>
        <dbReference type="Proteomes" id="UP000526184"/>
    </source>
</evidence>
<name>A0A7Z0T8A5_9FUSO</name>
<comment type="caution">
    <text evidence="6">The sequence shown here is derived from an EMBL/GenBank/DDBJ whole genome shotgun (WGS) entry which is preliminary data.</text>
</comment>
<keyword evidence="4" id="KW-0460">Magnesium</keyword>
<reference evidence="6 7" key="1">
    <citation type="submission" date="2020-05" db="EMBL/GenBank/DDBJ databases">
        <title>Streptobacillus felis strain LHL191014123.</title>
        <authorList>
            <person name="Fawzy A."/>
            <person name="Rau J."/>
            <person name="Risse K."/>
            <person name="Schauerte N."/>
            <person name="Geiger C."/>
            <person name="Blom J."/>
            <person name="Imirzalioglu C."/>
            <person name="Falgenhauer J."/>
            <person name="Bach A."/>
            <person name="Herden C."/>
            <person name="Eisenberg T."/>
        </authorList>
    </citation>
    <scope>NUCLEOTIDE SEQUENCE [LARGE SCALE GENOMIC DNA]</scope>
    <source>
        <strain evidence="6 7">LHL191014123</strain>
    </source>
</reference>
<keyword evidence="2" id="KW-0479">Metal-binding</keyword>
<dbReference type="GO" id="GO:0046872">
    <property type="term" value="F:metal ion binding"/>
    <property type="evidence" value="ECO:0007669"/>
    <property type="project" value="UniProtKB-KW"/>
</dbReference>
<dbReference type="NCBIfam" id="TIGR00099">
    <property type="entry name" value="Cof-subfamily"/>
    <property type="match status" value="1"/>
</dbReference>
<keyword evidence="3 6" id="KW-0378">Hydrolase</keyword>
<dbReference type="InterPro" id="IPR036412">
    <property type="entry name" value="HAD-like_sf"/>
</dbReference>
<accession>A0A7Z0T8A5</accession>
<dbReference type="InterPro" id="IPR023214">
    <property type="entry name" value="HAD_sf"/>
</dbReference>
<dbReference type="Proteomes" id="UP000526184">
    <property type="component" value="Unassembled WGS sequence"/>
</dbReference>
<dbReference type="SUPFAM" id="SSF56784">
    <property type="entry name" value="HAD-like"/>
    <property type="match status" value="1"/>
</dbReference>
<dbReference type="Gene3D" id="3.30.1240.10">
    <property type="match status" value="1"/>
</dbReference>
<dbReference type="RefSeq" id="WP_067320529.1">
    <property type="nucleotide sequence ID" value="NZ_CBCRWS010000002.1"/>
</dbReference>
<dbReference type="InterPro" id="IPR006379">
    <property type="entry name" value="HAD-SF_hydro_IIB"/>
</dbReference>
<proteinExistence type="inferred from homology"/>
<protein>
    <submittedName>
        <fullName evidence="6">Cof-type HAD-IIB family hydrolase</fullName>
    </submittedName>
</protein>
<evidence type="ECO:0000256" key="2">
    <source>
        <dbReference type="ARBA" id="ARBA00022723"/>
    </source>
</evidence>
<dbReference type="Gene3D" id="3.40.50.1000">
    <property type="entry name" value="HAD superfamily/HAD-like"/>
    <property type="match status" value="1"/>
</dbReference>
<dbReference type="PROSITE" id="PS01228">
    <property type="entry name" value="COF_1"/>
    <property type="match status" value="1"/>
</dbReference>
<gene>
    <name evidence="6" type="ORF">HP397_02785</name>
</gene>
<organism evidence="6 7">
    <name type="scientific">Streptobacillus felis</name>
    <dbReference type="NCBI Taxonomy" id="1384509"/>
    <lineage>
        <taxon>Bacteria</taxon>
        <taxon>Fusobacteriati</taxon>
        <taxon>Fusobacteriota</taxon>
        <taxon>Fusobacteriia</taxon>
        <taxon>Fusobacteriales</taxon>
        <taxon>Leptotrichiaceae</taxon>
        <taxon>Streptobacillus</taxon>
    </lineage>
</organism>
<dbReference type="PANTHER" id="PTHR47267:SF4">
    <property type="entry name" value="PYRIDOXAL PHOSPHATE PHOSPHATASE YIGL"/>
    <property type="match status" value="1"/>
</dbReference>
<dbReference type="SFLD" id="SFLDG01140">
    <property type="entry name" value="C2.B:_Phosphomannomutase_and_P"/>
    <property type="match status" value="1"/>
</dbReference>
<dbReference type="CDD" id="cd07516">
    <property type="entry name" value="HAD_Pase"/>
    <property type="match status" value="1"/>
</dbReference>
<dbReference type="EMBL" id="JABMKT010000010">
    <property type="protein sequence ID" value="NYV27754.1"/>
    <property type="molecule type" value="Genomic_DNA"/>
</dbReference>
<dbReference type="GO" id="GO:0016791">
    <property type="term" value="F:phosphatase activity"/>
    <property type="evidence" value="ECO:0007669"/>
    <property type="project" value="UniProtKB-ARBA"/>
</dbReference>
<comment type="cofactor">
    <cofactor evidence="1">
        <name>Mg(2+)</name>
        <dbReference type="ChEBI" id="CHEBI:18420"/>
    </cofactor>
</comment>
<comment type="similarity">
    <text evidence="5">Belongs to the HAD-like hydrolase superfamily. Cof family.</text>
</comment>